<gene>
    <name evidence="3" type="ORF">HMPREF1544_00457</name>
</gene>
<feature type="region of interest" description="Disordered" evidence="1">
    <location>
        <begin position="95"/>
        <end position="118"/>
    </location>
</feature>
<evidence type="ECO:0000313" key="4">
    <source>
        <dbReference type="Proteomes" id="UP000014254"/>
    </source>
</evidence>
<feature type="region of interest" description="Disordered" evidence="1">
    <location>
        <begin position="36"/>
        <end position="80"/>
    </location>
</feature>
<dbReference type="PROSITE" id="PS50181">
    <property type="entry name" value="FBOX"/>
    <property type="match status" value="1"/>
</dbReference>
<reference evidence="4" key="1">
    <citation type="submission" date="2013-05" db="EMBL/GenBank/DDBJ databases">
        <title>The Genome sequence of Mucor circinelloides f. circinelloides 1006PhL.</title>
        <authorList>
            <consortium name="The Broad Institute Genomics Platform"/>
            <person name="Cuomo C."/>
            <person name="Earl A."/>
            <person name="Findley K."/>
            <person name="Lee S.C."/>
            <person name="Walker B."/>
            <person name="Young S."/>
            <person name="Zeng Q."/>
            <person name="Gargeya S."/>
            <person name="Fitzgerald M."/>
            <person name="Haas B."/>
            <person name="Abouelleil A."/>
            <person name="Allen A.W."/>
            <person name="Alvarado L."/>
            <person name="Arachchi H.M."/>
            <person name="Berlin A.M."/>
            <person name="Chapman S.B."/>
            <person name="Gainer-Dewar J."/>
            <person name="Goldberg J."/>
            <person name="Griggs A."/>
            <person name="Gujja S."/>
            <person name="Hansen M."/>
            <person name="Howarth C."/>
            <person name="Imamovic A."/>
            <person name="Ireland A."/>
            <person name="Larimer J."/>
            <person name="McCowan C."/>
            <person name="Murphy C."/>
            <person name="Pearson M."/>
            <person name="Poon T.W."/>
            <person name="Priest M."/>
            <person name="Roberts A."/>
            <person name="Saif S."/>
            <person name="Shea T."/>
            <person name="Sisk P."/>
            <person name="Sykes S."/>
            <person name="Wortman J."/>
            <person name="Nusbaum C."/>
            <person name="Birren B."/>
        </authorList>
    </citation>
    <scope>NUCLEOTIDE SEQUENCE [LARGE SCALE GENOMIC DNA]</scope>
    <source>
        <strain evidence="4">1006PhL</strain>
    </source>
</reference>
<dbReference type="InterPro" id="IPR036047">
    <property type="entry name" value="F-box-like_dom_sf"/>
</dbReference>
<dbReference type="Gene3D" id="3.80.10.10">
    <property type="entry name" value="Ribonuclease Inhibitor"/>
    <property type="match status" value="1"/>
</dbReference>
<sequence>MTLPTSPTIKIPLNTRDPNQNTSTFRRLLESNRTVRCRVNVKKRPQSDSKQKQKSSQKPCLPSSLKQVEQTQSSDTPSPSPAFADVCGHFKLLEQRKKRGKETPSHTKPKQKSKEPKLQLALNRDYNNYRGREIFIETDTPIFTLPTESMWNIFERCSSVEDYYQISCVCKKWRSLINSAPLWRDMTIQWRHLLSVMTTQSTLPYCNYITTLSVSGSGGGRGGARRARVDPTVIQTSNMSLLHLRHIRIANINFTDVKFIMEWIKHLESVHCEGIFCTNGQNVSLRIFTDMPCLKSLKLDFAQEYHLSPIHSHFDMTGSSSSKKPSLPNTIETFCLQGVYDREEHTVDSNDRMIGLDRQDRWHMLEEQLVLKYRMLTLLTRLKSLTLGRISSFTSRVWLDCLKPCGSQLEYLTLKNWPGAGKRESPQILINRRTRPAADESERIIDGIEAAIAEYFSSLNKIKEICLDDFVCDIGLIDGISKLDKTHRVQIEGLEDQRQYTVSEFKAVKVFGFKISMHNDEGVGSRQLNDTVP</sequence>
<feature type="region of interest" description="Disordered" evidence="1">
    <location>
        <begin position="1"/>
        <end position="21"/>
    </location>
</feature>
<organism evidence="3 4">
    <name type="scientific">Mucor circinelloides f. circinelloides (strain 1006PhL)</name>
    <name type="common">Mucormycosis agent</name>
    <name type="synonym">Calyptromyces circinelloides</name>
    <dbReference type="NCBI Taxonomy" id="1220926"/>
    <lineage>
        <taxon>Eukaryota</taxon>
        <taxon>Fungi</taxon>
        <taxon>Fungi incertae sedis</taxon>
        <taxon>Mucoromycota</taxon>
        <taxon>Mucoromycotina</taxon>
        <taxon>Mucoromycetes</taxon>
        <taxon>Mucorales</taxon>
        <taxon>Mucorineae</taxon>
        <taxon>Mucoraceae</taxon>
        <taxon>Mucor</taxon>
    </lineage>
</organism>
<dbReference type="SMART" id="SM00256">
    <property type="entry name" value="FBOX"/>
    <property type="match status" value="1"/>
</dbReference>
<dbReference type="EMBL" id="KE123898">
    <property type="protein sequence ID" value="EPB92728.1"/>
    <property type="molecule type" value="Genomic_DNA"/>
</dbReference>
<dbReference type="SUPFAM" id="SSF81383">
    <property type="entry name" value="F-box domain"/>
    <property type="match status" value="1"/>
</dbReference>
<feature type="compositionally biased region" description="Low complexity" evidence="1">
    <location>
        <begin position="54"/>
        <end position="77"/>
    </location>
</feature>
<feature type="compositionally biased region" description="Basic and acidic residues" evidence="1">
    <location>
        <begin position="95"/>
        <end position="105"/>
    </location>
</feature>
<dbReference type="InParanoid" id="S2KB83"/>
<dbReference type="InterPro" id="IPR001810">
    <property type="entry name" value="F-box_dom"/>
</dbReference>
<accession>S2KB83</accession>
<dbReference type="AlphaFoldDB" id="S2KB83"/>
<evidence type="ECO:0000259" key="2">
    <source>
        <dbReference type="PROSITE" id="PS50181"/>
    </source>
</evidence>
<proteinExistence type="predicted"/>
<evidence type="ECO:0000256" key="1">
    <source>
        <dbReference type="SAM" id="MobiDB-lite"/>
    </source>
</evidence>
<dbReference type="OMA" id="WPGAGKR"/>
<dbReference type="eggNOG" id="ENOG502RB1I">
    <property type="taxonomic scope" value="Eukaryota"/>
</dbReference>
<name>S2KB83_MUCC1</name>
<dbReference type="Pfam" id="PF12937">
    <property type="entry name" value="F-box-like"/>
    <property type="match status" value="1"/>
</dbReference>
<dbReference type="InterPro" id="IPR032675">
    <property type="entry name" value="LRR_dom_sf"/>
</dbReference>
<dbReference type="OrthoDB" id="10257471at2759"/>
<keyword evidence="4" id="KW-1185">Reference proteome</keyword>
<feature type="domain" description="F-box" evidence="2">
    <location>
        <begin position="139"/>
        <end position="186"/>
    </location>
</feature>
<dbReference type="VEuPathDB" id="FungiDB:HMPREF1544_00457"/>
<evidence type="ECO:0000313" key="3">
    <source>
        <dbReference type="EMBL" id="EPB92728.1"/>
    </source>
</evidence>
<protein>
    <recommendedName>
        <fullName evidence="2">F-box domain-containing protein</fullName>
    </recommendedName>
</protein>
<dbReference type="Proteomes" id="UP000014254">
    <property type="component" value="Unassembled WGS sequence"/>
</dbReference>